<accession>A0A0B3BSY8</accession>
<dbReference type="AlphaFoldDB" id="A0A0B3BSY8"/>
<reference evidence="3 5" key="2">
    <citation type="submission" date="2017-01" db="EMBL/GenBank/DDBJ databases">
        <authorList>
            <person name="Mah S.A."/>
            <person name="Swanson W.J."/>
            <person name="Moy G.W."/>
            <person name="Vacquier V.D."/>
        </authorList>
    </citation>
    <scope>NUCLEOTIDE SEQUENCE [LARGE SCALE GENOMIC DNA]</scope>
    <source>
        <strain evidence="3 5">ATCC 29606</strain>
    </source>
</reference>
<evidence type="ECO:0000256" key="1">
    <source>
        <dbReference type="SAM" id="Phobius"/>
    </source>
</evidence>
<dbReference type="EMBL" id="JTAK01000006">
    <property type="protein sequence ID" value="KHO63789.1"/>
    <property type="molecule type" value="Genomic_DNA"/>
</dbReference>
<dbReference type="STRING" id="706570.PT85_14915"/>
<evidence type="ECO:0000313" key="2">
    <source>
        <dbReference type="EMBL" id="KHO63789.1"/>
    </source>
</evidence>
<protein>
    <recommendedName>
        <fullName evidence="6">Transmembrane protein</fullName>
    </recommendedName>
</protein>
<proteinExistence type="predicted"/>
<keyword evidence="1" id="KW-0472">Membrane</keyword>
<dbReference type="EMBL" id="FTMC01000005">
    <property type="protein sequence ID" value="SIQ32149.1"/>
    <property type="molecule type" value="Genomic_DNA"/>
</dbReference>
<keyword evidence="1" id="KW-1133">Transmembrane helix</keyword>
<feature type="transmembrane region" description="Helical" evidence="1">
    <location>
        <begin position="21"/>
        <end position="41"/>
    </location>
</feature>
<evidence type="ECO:0000313" key="5">
    <source>
        <dbReference type="Proteomes" id="UP000186079"/>
    </source>
</evidence>
<sequence length="190" mass="20755">MHQSLHLEQQARPVGRGRLQLLLILLVVIGPMVLATAMYQWRFWVPEARTFHGQLHGGGQTLADLGVAGAERAGWQLLVTDAGECPVACRELVYLARQIHIGLGREAGRASHALALGGSLDAAYADQLAREYPQLRQLVLDATRYGRFSPGARLWIVDPLGNLVLSYPQGVAGKAVLDDLRHLLKLSRLG</sequence>
<dbReference type="Proteomes" id="UP000030980">
    <property type="component" value="Unassembled WGS sequence"/>
</dbReference>
<evidence type="ECO:0008006" key="6">
    <source>
        <dbReference type="Google" id="ProtNLM"/>
    </source>
</evidence>
<dbReference type="Proteomes" id="UP000186079">
    <property type="component" value="Unassembled WGS sequence"/>
</dbReference>
<evidence type="ECO:0000313" key="4">
    <source>
        <dbReference type="Proteomes" id="UP000030980"/>
    </source>
</evidence>
<dbReference type="OrthoDB" id="9785445at2"/>
<organism evidence="2 4">
    <name type="scientific">Pseudomonas flexibilis</name>
    <dbReference type="NCBI Taxonomy" id="706570"/>
    <lineage>
        <taxon>Bacteria</taxon>
        <taxon>Pseudomonadati</taxon>
        <taxon>Pseudomonadota</taxon>
        <taxon>Gammaproteobacteria</taxon>
        <taxon>Pseudomonadales</taxon>
        <taxon>Pseudomonadaceae</taxon>
        <taxon>Pseudomonas</taxon>
    </lineage>
</organism>
<dbReference type="PATRIC" id="fig|706570.3.peg.2949"/>
<dbReference type="RefSeq" id="WP_027588691.1">
    <property type="nucleotide sequence ID" value="NZ_FMUP01000004.1"/>
</dbReference>
<reference evidence="2 4" key="1">
    <citation type="submission" date="2014-11" db="EMBL/GenBank/DDBJ databases">
        <title>Genome sequence of Pseudomonas tuomuerensis JCM 14085.</title>
        <authorList>
            <person name="Shin S.-K."/>
            <person name="Yi H."/>
        </authorList>
    </citation>
    <scope>NUCLEOTIDE SEQUENCE [LARGE SCALE GENOMIC DNA]</scope>
    <source>
        <strain evidence="2 4">JCM 14085</strain>
    </source>
</reference>
<evidence type="ECO:0000313" key="3">
    <source>
        <dbReference type="EMBL" id="SIQ32149.1"/>
    </source>
</evidence>
<accession>A0A0B2D6T8</accession>
<keyword evidence="4" id="KW-1185">Reference proteome</keyword>
<keyword evidence="1" id="KW-0812">Transmembrane</keyword>
<name>A0A0B3BSY8_9PSED</name>
<gene>
    <name evidence="2" type="ORF">PT85_14915</name>
    <name evidence="3" type="ORF">SAMN05421672_10568</name>
</gene>